<evidence type="ECO:0000313" key="9">
    <source>
        <dbReference type="Proteomes" id="UP000184342"/>
    </source>
</evidence>
<dbReference type="OrthoDB" id="5241828at2"/>
<evidence type="ECO:0000256" key="4">
    <source>
        <dbReference type="ARBA" id="ARBA00023004"/>
    </source>
</evidence>
<feature type="domain" description="Dihydroprymidine dehydrogenase" evidence="7">
    <location>
        <begin position="4"/>
        <end position="89"/>
    </location>
</feature>
<accession>A0A1M6HV47</accession>
<dbReference type="GO" id="GO:0016491">
    <property type="term" value="F:oxidoreductase activity"/>
    <property type="evidence" value="ECO:0007669"/>
    <property type="project" value="UniProtKB-KW"/>
</dbReference>
<feature type="domain" description="Cysteine-rich" evidence="6">
    <location>
        <begin position="417"/>
        <end position="497"/>
    </location>
</feature>
<dbReference type="EMBL" id="FQYT01000016">
    <property type="protein sequence ID" value="SHJ26079.1"/>
    <property type="molecule type" value="Genomic_DNA"/>
</dbReference>
<proteinExistence type="predicted"/>
<keyword evidence="9" id="KW-1185">Reference proteome</keyword>
<keyword evidence="2" id="KW-0479">Metal-binding</keyword>
<protein>
    <submittedName>
        <fullName evidence="8">Fe-S oxidoreductase</fullName>
    </submittedName>
</protein>
<dbReference type="AlphaFoldDB" id="A0A1M6HV47"/>
<dbReference type="RefSeq" id="WP_073993910.1">
    <property type="nucleotide sequence ID" value="NZ_FQYT01000016.1"/>
</dbReference>
<dbReference type="GO" id="GO:0051539">
    <property type="term" value="F:4 iron, 4 sulfur cluster binding"/>
    <property type="evidence" value="ECO:0007669"/>
    <property type="project" value="UniProtKB-KW"/>
</dbReference>
<keyword evidence="1" id="KW-0004">4Fe-4S</keyword>
<dbReference type="STRING" id="1122934.SAMN02745691_01615"/>
<dbReference type="Pfam" id="PF13450">
    <property type="entry name" value="NAD_binding_8"/>
    <property type="match status" value="1"/>
</dbReference>
<feature type="domain" description="Cysteine-rich" evidence="6">
    <location>
        <begin position="527"/>
        <end position="587"/>
    </location>
</feature>
<evidence type="ECO:0000256" key="5">
    <source>
        <dbReference type="ARBA" id="ARBA00023014"/>
    </source>
</evidence>
<evidence type="ECO:0000313" key="8">
    <source>
        <dbReference type="EMBL" id="SHJ26079.1"/>
    </source>
</evidence>
<reference evidence="8 9" key="1">
    <citation type="submission" date="2016-11" db="EMBL/GenBank/DDBJ databases">
        <authorList>
            <person name="Jaros S."/>
            <person name="Januszkiewicz K."/>
            <person name="Wedrychowicz H."/>
        </authorList>
    </citation>
    <scope>NUCLEOTIDE SEQUENCE [LARGE SCALE GENOMIC DNA]</scope>
    <source>
        <strain evidence="8 9">DSM 15970</strain>
    </source>
</reference>
<dbReference type="GO" id="GO:0005886">
    <property type="term" value="C:plasma membrane"/>
    <property type="evidence" value="ECO:0007669"/>
    <property type="project" value="TreeGrafter"/>
</dbReference>
<organism evidence="8 9">
    <name type="scientific">Parasporobacterium paucivorans DSM 15970</name>
    <dbReference type="NCBI Taxonomy" id="1122934"/>
    <lineage>
        <taxon>Bacteria</taxon>
        <taxon>Bacillati</taxon>
        <taxon>Bacillota</taxon>
        <taxon>Clostridia</taxon>
        <taxon>Lachnospirales</taxon>
        <taxon>Lachnospiraceae</taxon>
        <taxon>Parasporobacterium</taxon>
    </lineage>
</organism>
<dbReference type="PROSITE" id="PS00198">
    <property type="entry name" value="4FE4S_FER_1"/>
    <property type="match status" value="1"/>
</dbReference>
<dbReference type="NCBIfam" id="NF045663">
    <property type="entry name" value="diclust_near_Sec"/>
    <property type="match status" value="1"/>
</dbReference>
<dbReference type="Gene3D" id="1.10.1060.10">
    <property type="entry name" value="Alpha-helical ferredoxin"/>
    <property type="match status" value="2"/>
</dbReference>
<dbReference type="Pfam" id="PF14691">
    <property type="entry name" value="Fer4_20"/>
    <property type="match status" value="1"/>
</dbReference>
<dbReference type="Pfam" id="PF02754">
    <property type="entry name" value="CCG"/>
    <property type="match status" value="2"/>
</dbReference>
<keyword evidence="3" id="KW-0560">Oxidoreductase</keyword>
<evidence type="ECO:0000256" key="2">
    <source>
        <dbReference type="ARBA" id="ARBA00022723"/>
    </source>
</evidence>
<dbReference type="GO" id="GO:0046872">
    <property type="term" value="F:metal ion binding"/>
    <property type="evidence" value="ECO:0007669"/>
    <property type="project" value="UniProtKB-KW"/>
</dbReference>
<dbReference type="Gene3D" id="3.40.50.720">
    <property type="entry name" value="NAD(P)-binding Rossmann-like Domain"/>
    <property type="match status" value="1"/>
</dbReference>
<dbReference type="Proteomes" id="UP000184342">
    <property type="component" value="Unassembled WGS sequence"/>
</dbReference>
<dbReference type="InterPro" id="IPR017900">
    <property type="entry name" value="4Fe4S_Fe_S_CS"/>
</dbReference>
<name>A0A1M6HV47_9FIRM</name>
<evidence type="ECO:0000259" key="7">
    <source>
        <dbReference type="Pfam" id="PF14691"/>
    </source>
</evidence>
<dbReference type="PANTHER" id="PTHR43255:SF1">
    <property type="entry name" value="IRON-SULFUR-BINDING OXIDOREDUCTASE FADF-RELATED"/>
    <property type="match status" value="1"/>
</dbReference>
<dbReference type="PANTHER" id="PTHR43255">
    <property type="entry name" value="IRON-SULFUR-BINDING OXIDOREDUCTASE FADF-RELATED-RELATED"/>
    <property type="match status" value="1"/>
</dbReference>
<dbReference type="InterPro" id="IPR009051">
    <property type="entry name" value="Helical_ferredxn"/>
</dbReference>
<gene>
    <name evidence="8" type="ORF">SAMN02745691_01615</name>
</gene>
<keyword evidence="5" id="KW-0411">Iron-sulfur</keyword>
<keyword evidence="4" id="KW-0408">Iron</keyword>
<sequence length="744" mass="84017">MEREEVFELVKNCYNGEPATCIAACPFHLDVKSVLKKIYKGRLEAAQQEMHKTLPFPAMICEICPAPCEEYCQRSTVLHEETISIRMSAQACMQAKEKKERQSYKLPPLPQRAVVVGAGPVGLACALYLSRKRYPVVVFDKNKVWGGSICTHQRFPVYEAEFAKKFESLDVDFRFGEEITDLYQLDEFDVIFIATGKNGENFGLLDSCDTELGTTEIKNVFLGGELLGMSCVEGMAHASMAAKAIESYIQTGSAEHANIQWEKMDCKKNAPHHNVEPAPHIVPAGDVYSVEEAQAEAGRCMQCDCEECMKDCSLLAKYKKKPPRIAIDVAQDGMTRNSVSSACITRETWSCNLCGHCADVCGENVNIGDVFELSRKDRVKSGNYPPAFHGYWLKEMEQAVSESGLMRPAPGETGCDYVFFPGCRLGASNPDYVLASYDALLKQYKKTGVILDCCGIPALWAGEEGRFSEHVERLRKSWEELGKPVVIYACTSCRRTFARFLPEVSLISLYELLEKENMPSVGGTFSIFDSCSAYGMGEVREAVRKLADKAGCETTDYESNGKCCGFGGHIQLANPEFYDEVAMERIEESDFPYLVYCVNCREVFQSHGKASKHILDMVFGLEEKPLTSLEEKRNNNLQVKQTLMENYWAEKFDPEKEEWDDLQIEIPADVLVDMERALIPAGDVKKTIWLNEKNCEGYENEVGEVVCRMVGEYLTCWVRYKKENEIYYIQEVYSHRMHIREDEI</sequence>
<dbReference type="InterPro" id="IPR004017">
    <property type="entry name" value="Cys_rich_dom"/>
</dbReference>
<dbReference type="PRINTS" id="PR00419">
    <property type="entry name" value="ADXRDTASE"/>
</dbReference>
<dbReference type="InterPro" id="IPR051460">
    <property type="entry name" value="HdrC_iron-sulfur_subunit"/>
</dbReference>
<evidence type="ECO:0000259" key="6">
    <source>
        <dbReference type="Pfam" id="PF02754"/>
    </source>
</evidence>
<evidence type="ECO:0000256" key="3">
    <source>
        <dbReference type="ARBA" id="ARBA00023002"/>
    </source>
</evidence>
<evidence type="ECO:0000256" key="1">
    <source>
        <dbReference type="ARBA" id="ARBA00022485"/>
    </source>
</evidence>
<dbReference type="SUPFAM" id="SSF51971">
    <property type="entry name" value="Nucleotide-binding domain"/>
    <property type="match status" value="2"/>
</dbReference>
<dbReference type="InterPro" id="IPR028261">
    <property type="entry name" value="DPD_II"/>
</dbReference>